<evidence type="ECO:0000313" key="7">
    <source>
        <dbReference type="EMBL" id="XCD06747.1"/>
    </source>
</evidence>
<dbReference type="Pfam" id="PF08239">
    <property type="entry name" value="SH3_3"/>
    <property type="match status" value="1"/>
</dbReference>
<dbReference type="PANTHER" id="PTHR38107:SF3">
    <property type="entry name" value="LYSOZYME RRRD-RELATED"/>
    <property type="match status" value="1"/>
</dbReference>
<dbReference type="InterPro" id="IPR023347">
    <property type="entry name" value="Lysozyme_dom_sf"/>
</dbReference>
<dbReference type="InterPro" id="IPR033907">
    <property type="entry name" value="Endolysin_autolysin"/>
</dbReference>
<dbReference type="SUPFAM" id="SSF53955">
    <property type="entry name" value="Lysozyme-like"/>
    <property type="match status" value="1"/>
</dbReference>
<keyword evidence="2 5" id="KW-0929">Antimicrobial</keyword>
<dbReference type="GO" id="GO:0031640">
    <property type="term" value="P:killing of cells of another organism"/>
    <property type="evidence" value="ECO:0007669"/>
    <property type="project" value="UniProtKB-KW"/>
</dbReference>
<dbReference type="Gene3D" id="2.30.30.40">
    <property type="entry name" value="SH3 Domains"/>
    <property type="match status" value="1"/>
</dbReference>
<dbReference type="GO" id="GO:0042742">
    <property type="term" value="P:defense response to bacterium"/>
    <property type="evidence" value="ECO:0007669"/>
    <property type="project" value="UniProtKB-KW"/>
</dbReference>
<evidence type="ECO:0000256" key="1">
    <source>
        <dbReference type="ARBA" id="ARBA00007553"/>
    </source>
</evidence>
<evidence type="ECO:0000256" key="2">
    <source>
        <dbReference type="ARBA" id="ARBA00022529"/>
    </source>
</evidence>
<dbReference type="Gene3D" id="1.10.530.40">
    <property type="match status" value="1"/>
</dbReference>
<dbReference type="CDD" id="cd00737">
    <property type="entry name" value="lyz_endolysin_autolysin"/>
    <property type="match status" value="1"/>
</dbReference>
<dbReference type="EC" id="3.2.1.17" evidence="5"/>
<dbReference type="InterPro" id="IPR002196">
    <property type="entry name" value="Glyco_hydro_24"/>
</dbReference>
<dbReference type="GO" id="GO:0016998">
    <property type="term" value="P:cell wall macromolecule catabolic process"/>
    <property type="evidence" value="ECO:0007669"/>
    <property type="project" value="InterPro"/>
</dbReference>
<keyword evidence="4" id="KW-1035">Host cytoplasm</keyword>
<protein>
    <recommendedName>
        <fullName evidence="5">Lysozyme</fullName>
        <ecNumber evidence="5">3.2.1.17</ecNumber>
    </recommendedName>
</protein>
<accession>A0AAU8B4D8</accession>
<dbReference type="InterPro" id="IPR051018">
    <property type="entry name" value="Bacteriophage_GH24"/>
</dbReference>
<keyword evidence="5" id="KW-0378">Hydrolase</keyword>
<dbReference type="InterPro" id="IPR023346">
    <property type="entry name" value="Lysozyme-like_dom_sf"/>
</dbReference>
<dbReference type="Pfam" id="PF00959">
    <property type="entry name" value="Phage_lysozyme"/>
    <property type="match status" value="1"/>
</dbReference>
<organism evidence="7">
    <name type="scientific">Dulem virus 30</name>
    <dbReference type="NCBI Taxonomy" id="3145748"/>
    <lineage>
        <taxon>Viruses</taxon>
        <taxon>Duplodnaviria</taxon>
        <taxon>Heunggongvirae</taxon>
        <taxon>Uroviricota</taxon>
        <taxon>Caudoviricetes</taxon>
    </lineage>
</organism>
<evidence type="ECO:0000256" key="3">
    <source>
        <dbReference type="ARBA" id="ARBA00022638"/>
    </source>
</evidence>
<comment type="catalytic activity">
    <reaction evidence="5">
        <text>Hydrolysis of (1-&gt;4)-beta-linkages between N-acetylmuramic acid and N-acetyl-D-glucosamine residues in a peptidoglycan and between N-acetyl-D-glucosamine residues in chitodextrins.</text>
        <dbReference type="EC" id="3.2.1.17"/>
    </reaction>
</comment>
<sequence>MKVKNLNLSILEEDGEVFFNIDIPETQLRTSENKKSPVVETKPEPEQSLFNYGWCTSPVGLNIRAKADLNSQVVGVLDNGQRFKIDSKIDNWYKISAPISGYIDCEYTAVSTDTTQIDSALVDFTASWEGFRSRAYKDAGGNWTIGFGDCTFQDEPTYTVTYQQAWNTLKNTLNDFAKQIAELTVGLNLNKNEFNACVDFAYNLGVEAFAGSDLLANMKQCLNNTTITADFTAWDHCDGNVLPGLLRRREAEATLFLTGKYANN</sequence>
<dbReference type="EMBL" id="PP511706">
    <property type="protein sequence ID" value="XCD06747.1"/>
    <property type="molecule type" value="Genomic_DNA"/>
</dbReference>
<evidence type="ECO:0000259" key="6">
    <source>
        <dbReference type="Pfam" id="PF08239"/>
    </source>
</evidence>
<keyword evidence="5" id="KW-0326">Glycosidase</keyword>
<evidence type="ECO:0000256" key="5">
    <source>
        <dbReference type="RuleBase" id="RU003788"/>
    </source>
</evidence>
<reference evidence="7" key="1">
    <citation type="submission" date="2024-03" db="EMBL/GenBank/DDBJ databases">
        <title>Diverse circular DNA viruses in blood, oral, and fecal samples of captive lemurs.</title>
        <authorList>
            <person name="Paietta E.N."/>
            <person name="Kraberger S."/>
            <person name="Lund M.C."/>
            <person name="Custer J.M."/>
            <person name="Vargas K.M."/>
            <person name="Ehmke E.E."/>
            <person name="Yoder A.D."/>
            <person name="Varsani A."/>
        </authorList>
    </citation>
    <scope>NUCLEOTIDE SEQUENCE</scope>
    <source>
        <strain evidence="7">Duke_26_2</strain>
    </source>
</reference>
<comment type="similarity">
    <text evidence="1">Belongs to the N-acetylmuramoyl-L-alanine amidase 2 family.</text>
</comment>
<evidence type="ECO:0000256" key="4">
    <source>
        <dbReference type="ARBA" id="ARBA00023200"/>
    </source>
</evidence>
<feature type="domain" description="SH3b" evidence="6">
    <location>
        <begin position="60"/>
        <end position="97"/>
    </location>
</feature>
<comment type="similarity">
    <text evidence="5">Belongs to the glycosyl hydrolase 24 family.</text>
</comment>
<dbReference type="InterPro" id="IPR003646">
    <property type="entry name" value="SH3-like_bac-type"/>
</dbReference>
<dbReference type="GO" id="GO:0009253">
    <property type="term" value="P:peptidoglycan catabolic process"/>
    <property type="evidence" value="ECO:0007669"/>
    <property type="project" value="InterPro"/>
</dbReference>
<dbReference type="GO" id="GO:0003796">
    <property type="term" value="F:lysozyme activity"/>
    <property type="evidence" value="ECO:0007669"/>
    <property type="project" value="UniProtKB-EC"/>
</dbReference>
<dbReference type="PANTHER" id="PTHR38107">
    <property type="match status" value="1"/>
</dbReference>
<name>A0AAU8B4D8_9CAUD</name>
<keyword evidence="3 5" id="KW-0081">Bacteriolytic enzyme</keyword>
<proteinExistence type="inferred from homology"/>